<gene>
    <name evidence="2" type="ORF">Aple_074620</name>
</gene>
<dbReference type="Gene3D" id="3.50.50.60">
    <property type="entry name" value="FAD/NAD(P)-binding domain"/>
    <property type="match status" value="1"/>
</dbReference>
<dbReference type="InterPro" id="IPR023753">
    <property type="entry name" value="FAD/NAD-binding_dom"/>
</dbReference>
<dbReference type="Proteomes" id="UP000377595">
    <property type="component" value="Unassembled WGS sequence"/>
</dbReference>
<feature type="domain" description="FAD/NAD(P)-binding" evidence="1">
    <location>
        <begin position="4"/>
        <end position="106"/>
    </location>
</feature>
<dbReference type="Pfam" id="PF07992">
    <property type="entry name" value="Pyr_redox_2"/>
    <property type="match status" value="1"/>
</dbReference>
<proteinExistence type="predicted"/>
<dbReference type="SUPFAM" id="SSF51905">
    <property type="entry name" value="FAD/NAD(P)-binding domain"/>
    <property type="match status" value="1"/>
</dbReference>
<evidence type="ECO:0000259" key="1">
    <source>
        <dbReference type="Pfam" id="PF07992"/>
    </source>
</evidence>
<dbReference type="GO" id="GO:0016491">
    <property type="term" value="F:oxidoreductase activity"/>
    <property type="evidence" value="ECO:0007669"/>
    <property type="project" value="InterPro"/>
</dbReference>
<reference evidence="2 3" key="1">
    <citation type="submission" date="2019-10" db="EMBL/GenBank/DDBJ databases">
        <title>Whole genome shotgun sequence of Acrocarpospora pleiomorpha NBRC 16267.</title>
        <authorList>
            <person name="Ichikawa N."/>
            <person name="Kimura A."/>
            <person name="Kitahashi Y."/>
            <person name="Komaki H."/>
            <person name="Oguchi A."/>
        </authorList>
    </citation>
    <scope>NUCLEOTIDE SEQUENCE [LARGE SCALE GENOMIC DNA]</scope>
    <source>
        <strain evidence="2 3">NBRC 16267</strain>
    </source>
</reference>
<comment type="caution">
    <text evidence="2">The sequence shown here is derived from an EMBL/GenBank/DDBJ whole genome shotgun (WGS) entry which is preliminary data.</text>
</comment>
<evidence type="ECO:0000313" key="3">
    <source>
        <dbReference type="Proteomes" id="UP000377595"/>
    </source>
</evidence>
<organism evidence="2 3">
    <name type="scientific">Acrocarpospora pleiomorpha</name>
    <dbReference type="NCBI Taxonomy" id="90975"/>
    <lineage>
        <taxon>Bacteria</taxon>
        <taxon>Bacillati</taxon>
        <taxon>Actinomycetota</taxon>
        <taxon>Actinomycetes</taxon>
        <taxon>Streptosporangiales</taxon>
        <taxon>Streptosporangiaceae</taxon>
        <taxon>Acrocarpospora</taxon>
    </lineage>
</organism>
<accession>A0A5M3XYJ7</accession>
<name>A0A5M3XYJ7_9ACTN</name>
<evidence type="ECO:0000313" key="2">
    <source>
        <dbReference type="EMBL" id="GES24563.1"/>
    </source>
</evidence>
<protein>
    <recommendedName>
        <fullName evidence="1">FAD/NAD(P)-binding domain-containing protein</fullName>
    </recommendedName>
</protein>
<dbReference type="InterPro" id="IPR036188">
    <property type="entry name" value="FAD/NAD-bd_sf"/>
</dbReference>
<keyword evidence="3" id="KW-1185">Reference proteome</keyword>
<sequence length="275" mass="29045">MPEPAHIVVAGSGLAGLACAAVLGRDARVTVFERLPVIGGELWEDRAHIGLRAKAEARGVAFAPGTQAVRWEGDRLLAIGQSGGLHPAHALVVATGHRPRTRAESRVDGARTGGVIPATVAAHLLARRVILGRNVVILGAGRWAREVAVEVLKVAETCTVLGSPWLGFPAAAEVLPGVRVLRTLGTPRIQSIEVSDGRRTWTRACDSLVLADGHVPYRNVDGAVLDRPGVIFAQDLDDDEPGWSPIEAGIQAATLALHQRAPRDHAPTTLRIGHP</sequence>
<dbReference type="AlphaFoldDB" id="A0A5M3XYJ7"/>
<dbReference type="EMBL" id="BLAF01000053">
    <property type="protein sequence ID" value="GES24563.1"/>
    <property type="molecule type" value="Genomic_DNA"/>
</dbReference>